<dbReference type="EMBL" id="FPHL01000028">
    <property type="protein sequence ID" value="SFV62166.1"/>
    <property type="molecule type" value="Genomic_DNA"/>
</dbReference>
<reference evidence="1" key="1">
    <citation type="submission" date="2016-10" db="EMBL/GenBank/DDBJ databases">
        <authorList>
            <person name="de Groot N.N."/>
        </authorList>
    </citation>
    <scope>NUCLEOTIDE SEQUENCE</scope>
</reference>
<evidence type="ECO:0000313" key="1">
    <source>
        <dbReference type="EMBL" id="SFV62166.1"/>
    </source>
</evidence>
<gene>
    <name evidence="1" type="ORF">MNB_SV-10-214</name>
</gene>
<accession>A0A1W1C8R6</accession>
<dbReference type="AlphaFoldDB" id="A0A1W1C8R6"/>
<proteinExistence type="predicted"/>
<organism evidence="1">
    <name type="scientific">hydrothermal vent metagenome</name>
    <dbReference type="NCBI Taxonomy" id="652676"/>
    <lineage>
        <taxon>unclassified sequences</taxon>
        <taxon>metagenomes</taxon>
        <taxon>ecological metagenomes</taxon>
    </lineage>
</organism>
<sequence length="72" mass="8028">MKKVEVVRSKEVEVKPLDPGAFTEEHTLPGAVRTLSKKEIREIAEGLGLSYDDTQIAFAKKLLNAYIKKEAV</sequence>
<name>A0A1W1C8R6_9ZZZZ</name>
<protein>
    <submittedName>
        <fullName evidence="1">Uncharacterized protein</fullName>
    </submittedName>
</protein>